<evidence type="ECO:0000313" key="3">
    <source>
        <dbReference type="EMBL" id="KAK3201849.1"/>
    </source>
</evidence>
<evidence type="ECO:0000256" key="2">
    <source>
        <dbReference type="SAM" id="SignalP"/>
    </source>
</evidence>
<reference evidence="3 4" key="1">
    <citation type="submission" date="2021-02" db="EMBL/GenBank/DDBJ databases">
        <title>Genome assembly of Pseudopithomyces chartarum.</title>
        <authorList>
            <person name="Jauregui R."/>
            <person name="Singh J."/>
            <person name="Voisey C."/>
        </authorList>
    </citation>
    <scope>NUCLEOTIDE SEQUENCE [LARGE SCALE GENOMIC DNA]</scope>
    <source>
        <strain evidence="3 4">AGR01</strain>
    </source>
</reference>
<dbReference type="EMBL" id="WVTA01000015">
    <property type="protein sequence ID" value="KAK3201849.1"/>
    <property type="molecule type" value="Genomic_DNA"/>
</dbReference>
<feature type="signal peptide" evidence="2">
    <location>
        <begin position="1"/>
        <end position="27"/>
    </location>
</feature>
<dbReference type="Proteomes" id="UP001280581">
    <property type="component" value="Unassembled WGS sequence"/>
</dbReference>
<feature type="region of interest" description="Disordered" evidence="1">
    <location>
        <begin position="488"/>
        <end position="511"/>
    </location>
</feature>
<accession>A0AAN6LNX8</accession>
<gene>
    <name evidence="3" type="ORF">GRF29_164g861238</name>
</gene>
<feature type="compositionally biased region" description="Basic residues" evidence="1">
    <location>
        <begin position="495"/>
        <end position="508"/>
    </location>
</feature>
<protein>
    <submittedName>
        <fullName evidence="3">Uncharacterized protein</fullName>
    </submittedName>
</protein>
<name>A0AAN6LNX8_9PLEO</name>
<evidence type="ECO:0000313" key="4">
    <source>
        <dbReference type="Proteomes" id="UP001280581"/>
    </source>
</evidence>
<comment type="caution">
    <text evidence="3">The sequence shown here is derived from an EMBL/GenBank/DDBJ whole genome shotgun (WGS) entry which is preliminary data.</text>
</comment>
<dbReference type="Gene3D" id="3.20.20.80">
    <property type="entry name" value="Glycosidases"/>
    <property type="match status" value="1"/>
</dbReference>
<sequence length="1060" mass="111972">MAPSYPMSTTRVVTSLLLIFNIASIVALPSQFSNRLDTQNTLDTRAPAPGAENGHDVAITLNDKKEGKEFFKELGEFLSGFDPIDVFRTILGGLLGFEEAADPDPTTVASPSPTTTVTVAPTPVEVVSSASEASVIAPSSTPVIIPSSALVSSSGSIKTVSITKKTTVTKKVTATESSTKKAATSSRVVPAELVSDLGEVFSVLPFFPPTEPFNLTGLAPIVVPTLSSVIISKTSLVKEAVTSIPITISVPIEELVSISSIEPAVEPNSVNFTWPQPTVILLETTEASATPVILPDVEEVETPSTSIIVENFASLLPVFLTGQSDNVLSPTPIEEIEPSETVEVVTTPVAPVPSETEIFSILPFIEPGENISDNVTWPTPTEVEISVPELPIPVVTAPAEPIDAFEISIVSSTPESTEVSIPLNTGAADLDSLPIPLLEFVNGTYVLPTKKPHFDTPVLSPPNWNFTLKPTITQPHVPPTIIRPSLLNFKNSTKPSKKTSKKKPRFTKGPRYTKPILLPPPLVRPTNFPLNQTFFANQTKGTKASIVIPTTPLILTNSLRPTIRPRPLPKPFFNNTREISPIFVKPTRPLILTNPLRPTVAALEPLDVNETTTKTIKSRSTKQVTILVIPTPVVPQPDVSIVGVDIPADEPLTSGTGFLEPGAFPIIDVGVVSSVVDVVEPTAASPPGLVNTSLNATIPTPSLIEIDVPVANVSLDPIILDIPTPIPDIVSVSVGVGIAVNTPSIALSTLDIDIPLSTPTPTPRTFPTPSSGFTTKPLPALPTGFPLPTPIIDTNITFSPSSKRLSEYCSDPKIKSVTLPLLQKWYGPNAYPSLQSYPGCVPANPRQALQAPGLLNCTALGKEVQACQEAGKRVLLGVKVDGPSAVNGNLKYGAPPNLLGLRLPLALPPGPFLGRPGHPLVPLAGNLTTIVLNGKTVAAPNLFDTIHSPASLAATLFSLFGEGHAERADLRPLGPDTPSAASPDSIRWIVKPLGEEVVVDGFDVRTPGQWKGTPQADLVSDFVGFLREKTQSAWKESGGKKGGPNDLGIDGPGVVVSGYI</sequence>
<dbReference type="AlphaFoldDB" id="A0AAN6LNX8"/>
<evidence type="ECO:0000256" key="1">
    <source>
        <dbReference type="SAM" id="MobiDB-lite"/>
    </source>
</evidence>
<keyword evidence="4" id="KW-1185">Reference proteome</keyword>
<keyword evidence="2" id="KW-0732">Signal</keyword>
<organism evidence="3 4">
    <name type="scientific">Pseudopithomyces chartarum</name>
    <dbReference type="NCBI Taxonomy" id="1892770"/>
    <lineage>
        <taxon>Eukaryota</taxon>
        <taxon>Fungi</taxon>
        <taxon>Dikarya</taxon>
        <taxon>Ascomycota</taxon>
        <taxon>Pezizomycotina</taxon>
        <taxon>Dothideomycetes</taxon>
        <taxon>Pleosporomycetidae</taxon>
        <taxon>Pleosporales</taxon>
        <taxon>Massarineae</taxon>
        <taxon>Didymosphaeriaceae</taxon>
        <taxon>Pseudopithomyces</taxon>
    </lineage>
</organism>
<proteinExistence type="predicted"/>
<feature type="chain" id="PRO_5042937775" evidence="2">
    <location>
        <begin position="28"/>
        <end position="1060"/>
    </location>
</feature>